<feature type="transmembrane region" description="Helical" evidence="8">
    <location>
        <begin position="105"/>
        <end position="123"/>
    </location>
</feature>
<name>A0A4Z0W897_9GAMM</name>
<dbReference type="AlphaFoldDB" id="A0A4Z0W897"/>
<keyword evidence="4" id="KW-1003">Cell membrane</keyword>
<dbReference type="Pfam" id="PF00528">
    <property type="entry name" value="BPD_transp_1"/>
    <property type="match status" value="1"/>
</dbReference>
<evidence type="ECO:0000256" key="6">
    <source>
        <dbReference type="ARBA" id="ARBA00022989"/>
    </source>
</evidence>
<comment type="subcellular location">
    <subcellularLocation>
        <location evidence="1 8">Cell membrane</location>
        <topology evidence="1 8">Multi-pass membrane protein</topology>
    </subcellularLocation>
</comment>
<dbReference type="CDD" id="cd06261">
    <property type="entry name" value="TM_PBP2"/>
    <property type="match status" value="1"/>
</dbReference>
<evidence type="ECO:0000313" key="10">
    <source>
        <dbReference type="EMBL" id="TGG93627.1"/>
    </source>
</evidence>
<feature type="domain" description="ABC transmembrane type-1" evidence="9">
    <location>
        <begin position="67"/>
        <end position="258"/>
    </location>
</feature>
<evidence type="ECO:0000256" key="3">
    <source>
        <dbReference type="ARBA" id="ARBA00022448"/>
    </source>
</evidence>
<dbReference type="PANTHER" id="PTHR32243:SF18">
    <property type="entry name" value="INNER MEMBRANE ABC TRANSPORTER PERMEASE PROTEIN YCJP"/>
    <property type="match status" value="1"/>
</dbReference>
<dbReference type="InterPro" id="IPR035906">
    <property type="entry name" value="MetI-like_sf"/>
</dbReference>
<proteinExistence type="inferred from homology"/>
<evidence type="ECO:0000259" key="9">
    <source>
        <dbReference type="PROSITE" id="PS50928"/>
    </source>
</evidence>
<organism evidence="10 11">
    <name type="scientific">Natronospirillum operosum</name>
    <dbReference type="NCBI Taxonomy" id="2759953"/>
    <lineage>
        <taxon>Bacteria</taxon>
        <taxon>Pseudomonadati</taxon>
        <taxon>Pseudomonadota</taxon>
        <taxon>Gammaproteobacteria</taxon>
        <taxon>Oceanospirillales</taxon>
        <taxon>Natronospirillaceae</taxon>
        <taxon>Natronospirillum</taxon>
    </lineage>
</organism>
<dbReference type="Proteomes" id="UP000297475">
    <property type="component" value="Unassembled WGS sequence"/>
</dbReference>
<dbReference type="PANTHER" id="PTHR32243">
    <property type="entry name" value="MALTOSE TRANSPORT SYSTEM PERMEASE-RELATED"/>
    <property type="match status" value="1"/>
</dbReference>
<dbReference type="EMBL" id="SRMF01000003">
    <property type="protein sequence ID" value="TGG93627.1"/>
    <property type="molecule type" value="Genomic_DNA"/>
</dbReference>
<keyword evidence="3 8" id="KW-0813">Transport</keyword>
<evidence type="ECO:0000256" key="1">
    <source>
        <dbReference type="ARBA" id="ARBA00004651"/>
    </source>
</evidence>
<feature type="transmembrane region" description="Helical" evidence="8">
    <location>
        <begin position="71"/>
        <end position="93"/>
    </location>
</feature>
<dbReference type="InterPro" id="IPR050901">
    <property type="entry name" value="BP-dep_ABC_trans_perm"/>
</dbReference>
<evidence type="ECO:0000256" key="2">
    <source>
        <dbReference type="ARBA" id="ARBA00009047"/>
    </source>
</evidence>
<dbReference type="GO" id="GO:0005886">
    <property type="term" value="C:plasma membrane"/>
    <property type="evidence" value="ECO:0007669"/>
    <property type="project" value="UniProtKB-SubCell"/>
</dbReference>
<evidence type="ECO:0000256" key="7">
    <source>
        <dbReference type="ARBA" id="ARBA00023136"/>
    </source>
</evidence>
<gene>
    <name evidence="10" type="ORF">E4656_11030</name>
</gene>
<evidence type="ECO:0000256" key="4">
    <source>
        <dbReference type="ARBA" id="ARBA00022475"/>
    </source>
</evidence>
<dbReference type="SUPFAM" id="SSF161098">
    <property type="entry name" value="MetI-like"/>
    <property type="match status" value="1"/>
</dbReference>
<dbReference type="OrthoDB" id="9809103at2"/>
<evidence type="ECO:0000313" key="11">
    <source>
        <dbReference type="Proteomes" id="UP000297475"/>
    </source>
</evidence>
<dbReference type="PROSITE" id="PS50928">
    <property type="entry name" value="ABC_TM1"/>
    <property type="match status" value="1"/>
</dbReference>
<feature type="transmembrane region" description="Helical" evidence="8">
    <location>
        <begin position="175"/>
        <end position="203"/>
    </location>
</feature>
<keyword evidence="5 8" id="KW-0812">Transmembrane</keyword>
<feature type="transmembrane region" description="Helical" evidence="8">
    <location>
        <begin position="235"/>
        <end position="259"/>
    </location>
</feature>
<dbReference type="Gene3D" id="1.10.3720.10">
    <property type="entry name" value="MetI-like"/>
    <property type="match status" value="1"/>
</dbReference>
<keyword evidence="11" id="KW-1185">Reference proteome</keyword>
<comment type="caution">
    <text evidence="10">The sequence shown here is derived from an EMBL/GenBank/DDBJ whole genome shotgun (WGS) entry which is preliminary data.</text>
</comment>
<dbReference type="GO" id="GO:0055085">
    <property type="term" value="P:transmembrane transport"/>
    <property type="evidence" value="ECO:0007669"/>
    <property type="project" value="InterPro"/>
</dbReference>
<comment type="similarity">
    <text evidence="2">Belongs to the binding-protein-dependent transport system permease family. MalFG subfamily.</text>
</comment>
<dbReference type="InterPro" id="IPR000515">
    <property type="entry name" value="MetI-like"/>
</dbReference>
<keyword evidence="7 8" id="KW-0472">Membrane</keyword>
<evidence type="ECO:0000256" key="5">
    <source>
        <dbReference type="ARBA" id="ARBA00022692"/>
    </source>
</evidence>
<reference evidence="10 11" key="1">
    <citation type="submission" date="2019-04" db="EMBL/GenBank/DDBJ databases">
        <title>Natronospirillum operosus gen. nov., sp. nov., a haloalkaliphilic satellite isolated from decaying biomass of laboratory culture of cyanobacterium Geitlerinema sp. and proposal of Natronospirillaceae fam. nov. and Saccharospirillaceae fam. nov.</title>
        <authorList>
            <person name="Kevbrin V."/>
            <person name="Boltyanskaya Y."/>
            <person name="Koziaeva V."/>
            <person name="Grouzdev D.S."/>
            <person name="Park M."/>
            <person name="Cho J."/>
        </authorList>
    </citation>
    <scope>NUCLEOTIDE SEQUENCE [LARGE SCALE GENOMIC DNA]</scope>
    <source>
        <strain evidence="10 11">G-116</strain>
    </source>
</reference>
<keyword evidence="6 8" id="KW-1133">Transmembrane helix</keyword>
<evidence type="ECO:0000256" key="8">
    <source>
        <dbReference type="RuleBase" id="RU363032"/>
    </source>
</evidence>
<accession>A0A4Z0W897</accession>
<protein>
    <submittedName>
        <fullName evidence="10">Carbohydrate ABC transporter permease</fullName>
    </submittedName>
</protein>
<feature type="transmembrane region" description="Helical" evidence="8">
    <location>
        <begin position="135"/>
        <end position="154"/>
    </location>
</feature>
<sequence length="273" mass="29781">MMHSLRWLVFLLAAFILNFPIISTVVTSLKSRAEVNANAGLSIQQPTLDNFIQVLTVTDRLNIYGYLQNSLVAAMIGTILPIIICFPIAYAIARRNYGSNILFPLVINLRALPLIIFSIPLYLMYQFMGLLDTRLGLGLILAVINLPLTLLILVNGIHDVPEELDEAAKIEGASLWIILSRVVLPVCRPAVVVTFIFGFITAWNEFLFGLMLTTRDAVPMTVGASFFFSSGGGGIQWGMAAAIIIIAALPPTLLGLVMYRQISRSMLGGAVKG</sequence>